<feature type="region of interest" description="Disordered" evidence="1">
    <location>
        <begin position="488"/>
        <end position="508"/>
    </location>
</feature>
<gene>
    <name evidence="2" type="ORF">HEB94_009956</name>
</gene>
<protein>
    <recommendedName>
        <fullName evidence="4">Beta-galactosidase trimerisation domain-containing protein</fullName>
    </recommendedName>
</protein>
<evidence type="ECO:0000313" key="2">
    <source>
        <dbReference type="EMBL" id="MBE1613108.1"/>
    </source>
</evidence>
<dbReference type="CDD" id="cd03143">
    <property type="entry name" value="A4_beta-galactosidase_middle_domain"/>
    <property type="match status" value="1"/>
</dbReference>
<evidence type="ECO:0000313" key="3">
    <source>
        <dbReference type="Proteomes" id="UP000638648"/>
    </source>
</evidence>
<sequence length="698" mass="77548">MSTTDRWWTKPYRTFQTNLREIDAGLDVERVLDHIQDIGADTWLLNTAGIVSFFPSALPFQHPSPWLSERASGDLIGDAVTAAHARGVRVISRVDFSKVHQDVAEAHPDWCFVSPKGERQIYNGLYSTCPSAPYYQERAFEILGEVLDRYPVDGFFFNWFGFNERDYSRRYHGICQCVHCQTRFAATYGVSLPRDPDWSDPAYTQWHGYTKSVLDDLARRIREFLASRRPDVALILRADPDVVFYEANNAIERPEPLWVYGVGEFVRESRTAVPDKPVWVNTVMFLDLPYRFTVEQPGYLGLHLTQAMAHGGNPSAYMIGTPDLFGRGDFDVVADVLRFHRDHQDYYEGLRSAARIALVSSERSALHFGETGQAKVTRELRGIFRALVESHLPFDILPDDKLAELAESGRLAGYDALILPNVAVLDEKQRAVLDAYVDGGGGLIATSDTAAFDPTGQARAELGLESLGAARILERREGPHAMRSAYLRTKPAGGSGVPGGSGGSGEDARAQGTGMIMLDRAFLYVEAKPDAETGLHLVPPSRYGPPEKCYWDIETEHPGLLLHRFGHGSTAYLPWPVGSLYHDLSLPDHRKVIIDAVHQVLPRRPQLTTDAPPQVEIAVGSQEESGRTLVHLINYSGHHGRAFHEPLEIRDITISLHGVTATKARSARLDTDLEVTSGTGSTQVVLPSLGRFDLLVLE</sequence>
<dbReference type="Pfam" id="PF14871">
    <property type="entry name" value="GHL6"/>
    <property type="match status" value="1"/>
</dbReference>
<dbReference type="SUPFAM" id="SSF51445">
    <property type="entry name" value="(Trans)glycosidases"/>
    <property type="match status" value="1"/>
</dbReference>
<dbReference type="Proteomes" id="UP000638648">
    <property type="component" value="Unassembled WGS sequence"/>
</dbReference>
<organism evidence="2 3">
    <name type="scientific">Actinopolymorpha pittospori</name>
    <dbReference type="NCBI Taxonomy" id="648752"/>
    <lineage>
        <taxon>Bacteria</taxon>
        <taxon>Bacillati</taxon>
        <taxon>Actinomycetota</taxon>
        <taxon>Actinomycetes</taxon>
        <taxon>Propionibacteriales</taxon>
        <taxon>Actinopolymorphaceae</taxon>
        <taxon>Actinopolymorpha</taxon>
    </lineage>
</organism>
<dbReference type="InterPro" id="IPR017853">
    <property type="entry name" value="GH"/>
</dbReference>
<dbReference type="InterPro" id="IPR029062">
    <property type="entry name" value="Class_I_gatase-like"/>
</dbReference>
<evidence type="ECO:0000256" key="1">
    <source>
        <dbReference type="SAM" id="MobiDB-lite"/>
    </source>
</evidence>
<dbReference type="EMBL" id="JADBEM010000001">
    <property type="protein sequence ID" value="MBE1613108.1"/>
    <property type="molecule type" value="Genomic_DNA"/>
</dbReference>
<dbReference type="InterPro" id="IPR028212">
    <property type="entry name" value="GHL6"/>
</dbReference>
<reference evidence="2" key="1">
    <citation type="submission" date="2020-10" db="EMBL/GenBank/DDBJ databases">
        <title>Sequencing the genomes of 1000 actinobacteria strains.</title>
        <authorList>
            <person name="Klenk H.-P."/>
        </authorList>
    </citation>
    <scope>NUCLEOTIDE SEQUENCE</scope>
    <source>
        <strain evidence="2">DSM 45354</strain>
    </source>
</reference>
<feature type="compositionally biased region" description="Gly residues" evidence="1">
    <location>
        <begin position="493"/>
        <end position="505"/>
    </location>
</feature>
<proteinExistence type="predicted"/>
<dbReference type="AlphaFoldDB" id="A0A927NAA3"/>
<keyword evidence="3" id="KW-1185">Reference proteome</keyword>
<dbReference type="RefSeq" id="WP_192756032.1">
    <property type="nucleotide sequence ID" value="NZ_BAABJL010000070.1"/>
</dbReference>
<dbReference type="Gene3D" id="3.20.20.80">
    <property type="entry name" value="Glycosidases"/>
    <property type="match status" value="1"/>
</dbReference>
<name>A0A927NAA3_9ACTN</name>
<accession>A0A927NAA3</accession>
<comment type="caution">
    <text evidence="2">The sequence shown here is derived from an EMBL/GenBank/DDBJ whole genome shotgun (WGS) entry which is preliminary data.</text>
</comment>
<evidence type="ECO:0008006" key="4">
    <source>
        <dbReference type="Google" id="ProtNLM"/>
    </source>
</evidence>
<dbReference type="Gene3D" id="3.40.50.880">
    <property type="match status" value="1"/>
</dbReference>
<dbReference type="SUPFAM" id="SSF52317">
    <property type="entry name" value="Class I glutamine amidotransferase-like"/>
    <property type="match status" value="1"/>
</dbReference>